<organism evidence="1 2">
    <name type="scientific">Mycobacterium scrofulaceum</name>
    <dbReference type="NCBI Taxonomy" id="1783"/>
    <lineage>
        <taxon>Bacteria</taxon>
        <taxon>Bacillati</taxon>
        <taxon>Actinomycetota</taxon>
        <taxon>Actinomycetes</taxon>
        <taxon>Mycobacteriales</taxon>
        <taxon>Mycobacteriaceae</taxon>
        <taxon>Mycobacterium</taxon>
    </lineage>
</organism>
<dbReference type="RefSeq" id="WP_083178143.1">
    <property type="nucleotide sequence ID" value="NZ_MVIJ01000023.1"/>
</dbReference>
<sequence length="60" mass="6657">MTDDLEWTLARYLAQPPGEPVCPPATFRVPEDAQIRLDDRYDGSHLLAGAAIAYWPEDAA</sequence>
<dbReference type="STRING" id="1783.BST44_16325"/>
<accession>A0A1X0KD56</accession>
<dbReference type="EMBL" id="MVIJ01000023">
    <property type="protein sequence ID" value="ORB73131.1"/>
    <property type="molecule type" value="Genomic_DNA"/>
</dbReference>
<comment type="caution">
    <text evidence="1">The sequence shown here is derived from an EMBL/GenBank/DDBJ whole genome shotgun (WGS) entry which is preliminary data.</text>
</comment>
<evidence type="ECO:0000313" key="1">
    <source>
        <dbReference type="EMBL" id="ORB73131.1"/>
    </source>
</evidence>
<reference evidence="1 2" key="1">
    <citation type="submission" date="2017-02" db="EMBL/GenBank/DDBJ databases">
        <title>The new phylogeny of genus Mycobacterium.</title>
        <authorList>
            <person name="Tortoli E."/>
            <person name="Trovato A."/>
            <person name="Cirillo D.M."/>
        </authorList>
    </citation>
    <scope>NUCLEOTIDE SEQUENCE [LARGE SCALE GENOMIC DNA]</scope>
    <source>
        <strain evidence="1 2">DSM 43992</strain>
    </source>
</reference>
<keyword evidence="2" id="KW-1185">Reference proteome</keyword>
<proteinExistence type="predicted"/>
<dbReference type="Proteomes" id="UP000192601">
    <property type="component" value="Unassembled WGS sequence"/>
</dbReference>
<gene>
    <name evidence="1" type="ORF">BST44_16325</name>
</gene>
<protein>
    <submittedName>
        <fullName evidence="1">Uncharacterized protein</fullName>
    </submittedName>
</protein>
<evidence type="ECO:0000313" key="2">
    <source>
        <dbReference type="Proteomes" id="UP000192601"/>
    </source>
</evidence>
<name>A0A1X0KD56_MYCSC</name>
<dbReference type="AlphaFoldDB" id="A0A1X0KD56"/>